<proteinExistence type="predicted"/>
<dbReference type="InterPro" id="IPR051149">
    <property type="entry name" value="Spindly/BICDR_Dynein_Adapter"/>
</dbReference>
<organism evidence="4 5">
    <name type="scientific">Oryzias latipes</name>
    <name type="common">Japanese rice fish</name>
    <name type="synonym">Japanese killifish</name>
    <dbReference type="NCBI Taxonomy" id="8090"/>
    <lineage>
        <taxon>Eukaryota</taxon>
        <taxon>Metazoa</taxon>
        <taxon>Chordata</taxon>
        <taxon>Craniata</taxon>
        <taxon>Vertebrata</taxon>
        <taxon>Euteleostomi</taxon>
        <taxon>Actinopterygii</taxon>
        <taxon>Neopterygii</taxon>
        <taxon>Teleostei</taxon>
        <taxon>Neoteleostei</taxon>
        <taxon>Acanthomorphata</taxon>
        <taxon>Ovalentaria</taxon>
        <taxon>Atherinomorphae</taxon>
        <taxon>Beloniformes</taxon>
        <taxon>Adrianichthyidae</taxon>
        <taxon>Oryziinae</taxon>
        <taxon>Oryzias</taxon>
    </lineage>
</organism>
<name>A0A3P9ISP5_ORYLA</name>
<accession>A0A3P9ISP5</accession>
<sequence>MDQLRGWNFQSKGMDMEDDFYFDYGVEEITDYQDPAELVAALKQKEEEVILAAQLGKALLLENRQLKEQSDKLHEQYADKLEELEQGRHELQLKLEGSQSQWESQVGDLERDVRDLSSQVERLNQALSEAEKDKCRAQMEHSEQTHRLQGELNAAMEVKKSMSAELQALKQELQQKGSQDRQHDEELISAMKEQMLLLTQKEELLGQRLENAYRENAELRASLASLHSRLAQHEQLDQQHSQQLAEAWQEVDVARSRSQQLQAQVEELQEEASLQENRSHGDASLLSELGTADYGVSKEKELNLGFVSRTVDHCGNLNTTQELRDQNILLQQENAEMKQKLRSIQDQSDMVQQAIRDRDEAIAKKNMMETELVRSKNDMMSLNNQLLEAIQRKLELSQELEAWQDDIQIVINQQLKSQQQSEQPQKKPPSNGMSFFRRPSKVASTWTRQPSSSWISDTNQDKAQAPWKDWLRRGKGSQYGK</sequence>
<evidence type="ECO:0000256" key="2">
    <source>
        <dbReference type="SAM" id="Coils"/>
    </source>
</evidence>
<dbReference type="Proteomes" id="UP000265200">
    <property type="component" value="Chromosome 13"/>
</dbReference>
<reference evidence="4" key="3">
    <citation type="submission" date="2025-08" db="UniProtKB">
        <authorList>
            <consortium name="Ensembl"/>
        </authorList>
    </citation>
    <scope>IDENTIFICATION</scope>
    <source>
        <strain evidence="4">HSOK</strain>
    </source>
</reference>
<dbReference type="Ensembl" id="ENSORLT00015011362.1">
    <property type="protein sequence ID" value="ENSORLP00015023095.1"/>
    <property type="gene ID" value="ENSORLG00015002859.1"/>
</dbReference>
<reference key="1">
    <citation type="journal article" date="2007" name="Nature">
        <title>The medaka draft genome and insights into vertebrate genome evolution.</title>
        <authorList>
            <person name="Kasahara M."/>
            <person name="Naruse K."/>
            <person name="Sasaki S."/>
            <person name="Nakatani Y."/>
            <person name="Qu W."/>
            <person name="Ahsan B."/>
            <person name="Yamada T."/>
            <person name="Nagayasu Y."/>
            <person name="Doi K."/>
            <person name="Kasai Y."/>
            <person name="Jindo T."/>
            <person name="Kobayashi D."/>
            <person name="Shimada A."/>
            <person name="Toyoda A."/>
            <person name="Kuroki Y."/>
            <person name="Fujiyama A."/>
            <person name="Sasaki T."/>
            <person name="Shimizu A."/>
            <person name="Asakawa S."/>
            <person name="Shimizu N."/>
            <person name="Hashimoto S."/>
            <person name="Yang J."/>
            <person name="Lee Y."/>
            <person name="Matsushima K."/>
            <person name="Sugano S."/>
            <person name="Sakaizumi M."/>
            <person name="Narita T."/>
            <person name="Ohishi K."/>
            <person name="Haga S."/>
            <person name="Ohta F."/>
            <person name="Nomoto H."/>
            <person name="Nogata K."/>
            <person name="Morishita T."/>
            <person name="Endo T."/>
            <person name="Shin-I T."/>
            <person name="Takeda H."/>
            <person name="Morishita S."/>
            <person name="Kohara Y."/>
        </authorList>
    </citation>
    <scope>NUCLEOTIDE SEQUENCE [LARGE SCALE GENOMIC DNA]</scope>
    <source>
        <strain>Hd-rR</strain>
    </source>
</reference>
<reference evidence="4" key="4">
    <citation type="submission" date="2025-09" db="UniProtKB">
        <authorList>
            <consortium name="Ensembl"/>
        </authorList>
    </citation>
    <scope>IDENTIFICATION</scope>
    <source>
        <strain evidence="4">HSOK</strain>
    </source>
</reference>
<keyword evidence="1 2" id="KW-0175">Coiled coil</keyword>
<dbReference type="AlphaFoldDB" id="A0A3P9ISP5"/>
<reference evidence="4 5" key="2">
    <citation type="submission" date="2017-04" db="EMBL/GenBank/DDBJ databases">
        <title>CpG methylation of centromeres and impact of large insertions on vertebrate speciation.</title>
        <authorList>
            <person name="Ichikawa K."/>
            <person name="Yoshimura J."/>
            <person name="Morishita S."/>
        </authorList>
    </citation>
    <scope>NUCLEOTIDE SEQUENCE</scope>
    <source>
        <strain evidence="4 5">HSOK</strain>
    </source>
</reference>
<protein>
    <submittedName>
        <fullName evidence="4">Si:ch211-235m3.5</fullName>
    </submittedName>
</protein>
<evidence type="ECO:0000313" key="5">
    <source>
        <dbReference type="Proteomes" id="UP000265200"/>
    </source>
</evidence>
<evidence type="ECO:0000256" key="3">
    <source>
        <dbReference type="SAM" id="MobiDB-lite"/>
    </source>
</evidence>
<feature type="coiled-coil region" evidence="2">
    <location>
        <begin position="209"/>
        <end position="278"/>
    </location>
</feature>
<evidence type="ECO:0000256" key="1">
    <source>
        <dbReference type="ARBA" id="ARBA00023054"/>
    </source>
</evidence>
<feature type="region of interest" description="Disordered" evidence="3">
    <location>
        <begin position="415"/>
        <end position="481"/>
    </location>
</feature>
<dbReference type="PANTHER" id="PTHR32123">
    <property type="entry name" value="BICD FAMILY-LIKE CARGO ADAPTER"/>
    <property type="match status" value="1"/>
</dbReference>
<evidence type="ECO:0000313" key="4">
    <source>
        <dbReference type="Ensembl" id="ENSORLP00015023095.1"/>
    </source>
</evidence>
<dbReference type="PANTHER" id="PTHR32123:SF10">
    <property type="entry name" value="BICD FAMILY-LIKE CARGO ADAPTER 1-RELATED"/>
    <property type="match status" value="1"/>
</dbReference>
<feature type="compositionally biased region" description="Polar residues" evidence="3">
    <location>
        <begin position="442"/>
        <end position="462"/>
    </location>
</feature>
<feature type="coiled-coil region" evidence="2">
    <location>
        <begin position="63"/>
        <end position="179"/>
    </location>
</feature>
<feature type="coiled-coil region" evidence="2">
    <location>
        <begin position="320"/>
        <end position="413"/>
    </location>
</feature>